<dbReference type="Pfam" id="PF00001">
    <property type="entry name" value="7tm_1"/>
    <property type="match status" value="1"/>
</dbReference>
<feature type="transmembrane region" description="Helical" evidence="7">
    <location>
        <begin position="35"/>
        <end position="56"/>
    </location>
</feature>
<evidence type="ECO:0000259" key="8">
    <source>
        <dbReference type="PROSITE" id="PS50262"/>
    </source>
</evidence>
<feature type="transmembrane region" description="Helical" evidence="7">
    <location>
        <begin position="205"/>
        <end position="230"/>
    </location>
</feature>
<evidence type="ECO:0000256" key="2">
    <source>
        <dbReference type="ARBA" id="ARBA00005271"/>
    </source>
</evidence>
<gene>
    <name evidence="10" type="ORF">BRAFLDRAFT_92885</name>
</gene>
<feature type="region of interest" description="Disordered" evidence="6">
    <location>
        <begin position="542"/>
        <end position="600"/>
    </location>
</feature>
<dbReference type="InterPro" id="IPR017452">
    <property type="entry name" value="GPCR_Rhodpsn_7TM"/>
</dbReference>
<dbReference type="InParanoid" id="C3YGE1"/>
<dbReference type="eggNOG" id="KOG3656">
    <property type="taxonomic scope" value="Eukaryota"/>
</dbReference>
<reference evidence="10" key="1">
    <citation type="journal article" date="2008" name="Nature">
        <title>The amphioxus genome and the evolution of the chordate karyotype.</title>
        <authorList>
            <consortium name="US DOE Joint Genome Institute (JGI-PGF)"/>
            <person name="Putnam N.H."/>
            <person name="Butts T."/>
            <person name="Ferrier D.E.K."/>
            <person name="Furlong R.F."/>
            <person name="Hellsten U."/>
            <person name="Kawashima T."/>
            <person name="Robinson-Rechavi M."/>
            <person name="Shoguchi E."/>
            <person name="Terry A."/>
            <person name="Yu J.-K."/>
            <person name="Benito-Gutierrez E.L."/>
            <person name="Dubchak I."/>
            <person name="Garcia-Fernandez J."/>
            <person name="Gibson-Brown J.J."/>
            <person name="Grigoriev I.V."/>
            <person name="Horton A.C."/>
            <person name="de Jong P.J."/>
            <person name="Jurka J."/>
            <person name="Kapitonov V.V."/>
            <person name="Kohara Y."/>
            <person name="Kuroki Y."/>
            <person name="Lindquist E."/>
            <person name="Lucas S."/>
            <person name="Osoegawa K."/>
            <person name="Pennacchio L.A."/>
            <person name="Salamov A.A."/>
            <person name="Satou Y."/>
            <person name="Sauka-Spengler T."/>
            <person name="Schmutz J."/>
            <person name="Shin-I T."/>
            <person name="Toyoda A."/>
            <person name="Bronner-Fraser M."/>
            <person name="Fujiyama A."/>
            <person name="Holland L.Z."/>
            <person name="Holland P.W.H."/>
            <person name="Satoh N."/>
            <person name="Rokhsar D.S."/>
        </authorList>
    </citation>
    <scope>NUCLEOTIDE SEQUENCE [LARGE SCALE GENOMIC DNA]</scope>
    <source>
        <strain evidence="10">S238N-H82</strain>
        <tissue evidence="10">Testes</tissue>
    </source>
</reference>
<evidence type="ECO:0000313" key="10">
    <source>
        <dbReference type="EMBL" id="EEN60662.1"/>
    </source>
</evidence>
<keyword evidence="4 7" id="KW-1133">Transmembrane helix</keyword>
<dbReference type="PANTHER" id="PTHR45920">
    <property type="entry name" value="FORMIN HOMOLOGY 2 DOMAIN CONTAINING, ISOFORM I"/>
    <property type="match status" value="1"/>
</dbReference>
<feature type="transmembrane region" description="Helical" evidence="7">
    <location>
        <begin position="152"/>
        <end position="173"/>
    </location>
</feature>
<dbReference type="PRINTS" id="PR00237">
    <property type="entry name" value="GPCRRHODOPSN"/>
</dbReference>
<feature type="compositionally biased region" description="Polar residues" evidence="6">
    <location>
        <begin position="542"/>
        <end position="558"/>
    </location>
</feature>
<feature type="compositionally biased region" description="Polar residues" evidence="6">
    <location>
        <begin position="570"/>
        <end position="580"/>
    </location>
</feature>
<dbReference type="GO" id="GO:0005737">
    <property type="term" value="C:cytoplasm"/>
    <property type="evidence" value="ECO:0007669"/>
    <property type="project" value="UniProtKB-ARBA"/>
</dbReference>
<dbReference type="PROSITE" id="PS51444">
    <property type="entry name" value="FH2"/>
    <property type="match status" value="1"/>
</dbReference>
<feature type="compositionally biased region" description="Basic and acidic residues" evidence="6">
    <location>
        <begin position="581"/>
        <end position="600"/>
    </location>
</feature>
<dbReference type="InterPro" id="IPR000276">
    <property type="entry name" value="GPCR_Rhodpsn"/>
</dbReference>
<dbReference type="SUPFAM" id="SSF101447">
    <property type="entry name" value="Formin homology 2 domain (FH2 domain)"/>
    <property type="match status" value="1"/>
</dbReference>
<evidence type="ECO:0000256" key="6">
    <source>
        <dbReference type="SAM" id="MobiDB-lite"/>
    </source>
</evidence>
<feature type="transmembrane region" description="Helical" evidence="7">
    <location>
        <begin position="107"/>
        <end position="131"/>
    </location>
</feature>
<feature type="compositionally biased region" description="Polar residues" evidence="6">
    <location>
        <begin position="255"/>
        <end position="272"/>
    </location>
</feature>
<dbReference type="InterPro" id="IPR042201">
    <property type="entry name" value="FH2_Formin_sf"/>
</dbReference>
<feature type="region of interest" description="Disordered" evidence="6">
    <location>
        <begin position="1132"/>
        <end position="1156"/>
    </location>
</feature>
<dbReference type="PANTHER" id="PTHR45920:SF7">
    <property type="entry name" value="FORMIN-G"/>
    <property type="match status" value="1"/>
</dbReference>
<accession>C3YGE1</accession>
<evidence type="ECO:0000256" key="4">
    <source>
        <dbReference type="ARBA" id="ARBA00022989"/>
    </source>
</evidence>
<comment type="subcellular location">
    <subcellularLocation>
        <location evidence="1">Membrane</location>
    </subcellularLocation>
</comment>
<feature type="region of interest" description="Disordered" evidence="6">
    <location>
        <begin position="255"/>
        <end position="274"/>
    </location>
</feature>
<feature type="transmembrane region" description="Helical" evidence="7">
    <location>
        <begin position="68"/>
        <end position="87"/>
    </location>
</feature>
<dbReference type="STRING" id="7739.C3YGE1"/>
<dbReference type="Gene3D" id="1.20.1070.10">
    <property type="entry name" value="Rhodopsin 7-helix transmembrane proteins"/>
    <property type="match status" value="1"/>
</dbReference>
<dbReference type="EMBL" id="GG666511">
    <property type="protein sequence ID" value="EEN60662.1"/>
    <property type="molecule type" value="Genomic_DNA"/>
</dbReference>
<feature type="domain" description="FH2" evidence="9">
    <location>
        <begin position="705"/>
        <end position="1104"/>
    </location>
</feature>
<dbReference type="PROSITE" id="PS50262">
    <property type="entry name" value="G_PROTEIN_RECEP_F1_2"/>
    <property type="match status" value="1"/>
</dbReference>
<evidence type="ECO:0000256" key="5">
    <source>
        <dbReference type="ARBA" id="ARBA00023136"/>
    </source>
</evidence>
<sequence length="1281" mass="143410">MANNRSHVDVNESHIFENGSFSFHFDNTWDHSLPVVIALCFLGLSGAAGNAIVAIVGLKRQEKTSARCYIISLSLVDFVVCTVVIPLEIYNLTNQFSFYNDGLCKTYIWLSDFTMYASFLIHVAVAADRYWVMKTVHNTQAQMYQHFFSKTVTFSHVSILIIVVASGLISILGCVGYESVPLLLGTDMYVCTNTHFTDLGYASSWIRTCLSFSSILVMCILYVALFCGLARRVGVAWPPQAVSVQVRPVSRLEDSSQTMARGAETSMNSSQRTRAETDLDVASVDAGVETIDPGAGRLRGAAARHEAATTEGRVQQRQPRHRTRGIGHHAAQHARLSSRNVTIKKVYRSAKLLALITAVFVLTWLPEWVLHLLLQVDINLYHRLMAANQFDFAEGALCLRFINNAVNPIIFLFLNKLLNDYTPQSTSPQNRGHLGEQDQFKRRNDVLYSFDEMALTPDAFGDGQSANQAINSVTHHTINGPHERLTDYVTVTSRLQGENHSPLLSSTSQIPRRGGRNALFVMDATSKPFSLPLLTLNKNRQSMTCDQHSTNSPTSTIPDSGETHLDETGTFMQTTAASTVSKDDTAEMDAHSKSRDIPPNKLHDAFCLQSPQKCNISNDTTVKLVDFVKVDKCPDIGARYPDVVFSCSDHIDLESSSEKACSLTEWHDTISQIPNNTAVTVVPPPPAPPPPPNGYSSFSNVFSPSKPLIRPTLKMRPLFWKKIVLEGTCEDTKPENFWSTSKEPSIDADELERLFGVSASLDSEAVQFSKAPKQGKGKQVGKVLDDKRSRDVAIKISRLQMSMEEVQEAIYKMDAKKLGLDRLQGLYDMRATEKELTEIKRFKQENKHVVLDKPEEFLLQLAEVHSLQDRLECWIFTERFTETMFNLHQQMNSLMSACSELRNSEHLHAVLRLVLAAGNYMNGCTPRGQADGYKLDILTKLRDVRTKDKSGNLLQYIVRQYCRRSGDCCDPDGQQFRLPAPELMKTARQACLKDSRKSVHSMGEGLKRVKGLVQKVLEGSEAAMVTSFRCKMKPFLFHGSMRSAFRAYLRLFFLPSQEEQKRLAKEMFQNVENDKRARRNSTTTRELTECSKGSLLKARFSRQNSLTDLQDGDAAKTCENGVSTKHDANIARTPNAKSRSPDLLASPNMPTLDEHPLWGSITRTVHDNNDDEMDLPKTIDECKNRQTGCEISHNLGCPDDSSLVSASYVYLTDEPSILDDREVIETPFSQRKASYDSADKHDQLNENWGYMYYEQGQGQTHVSPDPAVKVKFQGSTLVVSL</sequence>
<organism>
    <name type="scientific">Branchiostoma floridae</name>
    <name type="common">Florida lancelet</name>
    <name type="synonym">Amphioxus</name>
    <dbReference type="NCBI Taxonomy" id="7739"/>
    <lineage>
        <taxon>Eukaryota</taxon>
        <taxon>Metazoa</taxon>
        <taxon>Chordata</taxon>
        <taxon>Cephalochordata</taxon>
        <taxon>Leptocardii</taxon>
        <taxon>Amphioxiformes</taxon>
        <taxon>Branchiostomatidae</taxon>
        <taxon>Branchiostoma</taxon>
    </lineage>
</organism>
<evidence type="ECO:0000256" key="3">
    <source>
        <dbReference type="ARBA" id="ARBA00022692"/>
    </source>
</evidence>
<dbReference type="GO" id="GO:0016020">
    <property type="term" value="C:membrane"/>
    <property type="evidence" value="ECO:0007669"/>
    <property type="project" value="UniProtKB-SubCell"/>
</dbReference>
<protein>
    <recommendedName>
        <fullName evidence="11">G-protein coupled receptors family 1 profile domain-containing protein</fullName>
    </recommendedName>
</protein>
<dbReference type="Pfam" id="PF02181">
    <property type="entry name" value="FH2"/>
    <property type="match status" value="1"/>
</dbReference>
<dbReference type="InterPro" id="IPR015425">
    <property type="entry name" value="FH2_Formin"/>
</dbReference>
<dbReference type="SMART" id="SM00498">
    <property type="entry name" value="FH2"/>
    <property type="match status" value="1"/>
</dbReference>
<keyword evidence="5 7" id="KW-0472">Membrane</keyword>
<evidence type="ECO:0000256" key="1">
    <source>
        <dbReference type="ARBA" id="ARBA00004370"/>
    </source>
</evidence>
<dbReference type="eggNOG" id="KOG1922">
    <property type="taxonomic scope" value="Eukaryota"/>
</dbReference>
<name>C3YGE1_BRAFL</name>
<evidence type="ECO:0000259" key="9">
    <source>
        <dbReference type="PROSITE" id="PS51444"/>
    </source>
</evidence>
<dbReference type="Gene3D" id="1.20.58.2220">
    <property type="entry name" value="Formin, FH2 domain"/>
    <property type="match status" value="1"/>
</dbReference>
<comment type="similarity">
    <text evidence="2">Belongs to the formin homology family. Cappuccino subfamily.</text>
</comment>
<feature type="region of interest" description="Disordered" evidence="6">
    <location>
        <begin position="307"/>
        <end position="331"/>
    </location>
</feature>
<feature type="compositionally biased region" description="Basic residues" evidence="6">
    <location>
        <begin position="318"/>
        <end position="331"/>
    </location>
</feature>
<keyword evidence="3 7" id="KW-0812">Transmembrane</keyword>
<dbReference type="SUPFAM" id="SSF81321">
    <property type="entry name" value="Family A G protein-coupled receptor-like"/>
    <property type="match status" value="1"/>
</dbReference>
<proteinExistence type="inferred from homology"/>
<dbReference type="GO" id="GO:0004930">
    <property type="term" value="F:G protein-coupled receptor activity"/>
    <property type="evidence" value="ECO:0007669"/>
    <property type="project" value="InterPro"/>
</dbReference>
<dbReference type="CDD" id="cd00637">
    <property type="entry name" value="7tm_classA_rhodopsin-like"/>
    <property type="match status" value="1"/>
</dbReference>
<evidence type="ECO:0000256" key="7">
    <source>
        <dbReference type="SAM" id="Phobius"/>
    </source>
</evidence>
<feature type="domain" description="G-protein coupled receptors family 1 profile" evidence="8">
    <location>
        <begin position="49"/>
        <end position="411"/>
    </location>
</feature>
<feature type="transmembrane region" description="Helical" evidence="7">
    <location>
        <begin position="352"/>
        <end position="374"/>
    </location>
</feature>
<evidence type="ECO:0008006" key="11">
    <source>
        <dbReference type="Google" id="ProtNLM"/>
    </source>
</evidence>